<reference evidence="1" key="1">
    <citation type="submission" date="2020-11" db="EMBL/GenBank/DDBJ databases">
        <authorList>
            <person name="Tran Van P."/>
        </authorList>
    </citation>
    <scope>NUCLEOTIDE SEQUENCE</scope>
</reference>
<gene>
    <name evidence="1" type="ORF">TBIB3V08_LOCUS11516</name>
</gene>
<proteinExistence type="predicted"/>
<sequence length="85" mass="9842">MAEPTIRKVLISLASRMGTLVDQRTTYKPLKNTITHSLHTGQKSDSWRRLPDDHSRVEEHSCHRRARFLACEGEGREHTETDEDD</sequence>
<dbReference type="AlphaFoldDB" id="A0A7R9I6G7"/>
<name>A0A7R9I6G7_9NEOP</name>
<organism evidence="1">
    <name type="scientific">Timema bartmani</name>
    <dbReference type="NCBI Taxonomy" id="61472"/>
    <lineage>
        <taxon>Eukaryota</taxon>
        <taxon>Metazoa</taxon>
        <taxon>Ecdysozoa</taxon>
        <taxon>Arthropoda</taxon>
        <taxon>Hexapoda</taxon>
        <taxon>Insecta</taxon>
        <taxon>Pterygota</taxon>
        <taxon>Neoptera</taxon>
        <taxon>Polyneoptera</taxon>
        <taxon>Phasmatodea</taxon>
        <taxon>Timematodea</taxon>
        <taxon>Timematoidea</taxon>
        <taxon>Timematidae</taxon>
        <taxon>Timema</taxon>
    </lineage>
</organism>
<dbReference type="EMBL" id="OD571360">
    <property type="protein sequence ID" value="CAD7449237.1"/>
    <property type="molecule type" value="Genomic_DNA"/>
</dbReference>
<accession>A0A7R9I6G7</accession>
<evidence type="ECO:0000313" key="1">
    <source>
        <dbReference type="EMBL" id="CAD7449237.1"/>
    </source>
</evidence>
<protein>
    <submittedName>
        <fullName evidence="1">Uncharacterized protein</fullName>
    </submittedName>
</protein>